<dbReference type="Gene3D" id="3.90.1150.10">
    <property type="entry name" value="Aspartate Aminotransferase, domain 1"/>
    <property type="match status" value="1"/>
</dbReference>
<evidence type="ECO:0000313" key="8">
    <source>
        <dbReference type="Proteomes" id="UP001239445"/>
    </source>
</evidence>
<dbReference type="Proteomes" id="UP001239445">
    <property type="component" value="Unassembled WGS sequence"/>
</dbReference>
<keyword evidence="7" id="KW-0808">Transferase</keyword>
<dbReference type="PANTHER" id="PTHR48097:SF9">
    <property type="entry name" value="L-THREONINE ALDOLASE"/>
    <property type="match status" value="1"/>
</dbReference>
<proteinExistence type="inferred from homology"/>
<dbReference type="FunFam" id="3.40.640.10:FF:000030">
    <property type="entry name" value="Low-specificity L-threonine aldolase"/>
    <property type="match status" value="1"/>
</dbReference>
<dbReference type="InterPro" id="IPR015424">
    <property type="entry name" value="PyrdxlP-dep_Trfase"/>
</dbReference>
<keyword evidence="3" id="KW-0663">Pyridoxal phosphate</keyword>
<evidence type="ECO:0000256" key="3">
    <source>
        <dbReference type="ARBA" id="ARBA00022898"/>
    </source>
</evidence>
<comment type="cofactor">
    <cofactor evidence="1">
        <name>pyridoxal 5'-phosphate</name>
        <dbReference type="ChEBI" id="CHEBI:597326"/>
    </cofactor>
</comment>
<dbReference type="Gene3D" id="3.40.640.10">
    <property type="entry name" value="Type I PLP-dependent aspartate aminotransferase-like (Major domain)"/>
    <property type="match status" value="1"/>
</dbReference>
<comment type="caution">
    <text evidence="7">The sequence shown here is derived from an EMBL/GenBank/DDBJ whole genome shotgun (WGS) entry which is preliminary data.</text>
</comment>
<feature type="domain" description="Aromatic amino acid beta-eliminating lyase/threonine aldolase" evidence="6">
    <location>
        <begin position="107"/>
        <end position="399"/>
    </location>
</feature>
<evidence type="ECO:0000256" key="2">
    <source>
        <dbReference type="ARBA" id="ARBA00006966"/>
    </source>
</evidence>
<dbReference type="InterPro" id="IPR023603">
    <property type="entry name" value="Low_specificity_L-TA-like"/>
</dbReference>
<keyword evidence="4" id="KW-0456">Lyase</keyword>
<evidence type="ECO:0000259" key="6">
    <source>
        <dbReference type="Pfam" id="PF01212"/>
    </source>
</evidence>
<dbReference type="SUPFAM" id="SSF53383">
    <property type="entry name" value="PLP-dependent transferases"/>
    <property type="match status" value="1"/>
</dbReference>
<accession>A0AAJ0B6D6</accession>
<keyword evidence="8" id="KW-1185">Reference proteome</keyword>
<dbReference type="InterPro" id="IPR015422">
    <property type="entry name" value="PyrdxlP-dep_Trfase_small"/>
</dbReference>
<dbReference type="NCBIfam" id="NF041359">
    <property type="entry name" value="GntG_guanitoxin"/>
    <property type="match status" value="1"/>
</dbReference>
<organism evidence="7 8">
    <name type="scientific">Echria macrotheca</name>
    <dbReference type="NCBI Taxonomy" id="438768"/>
    <lineage>
        <taxon>Eukaryota</taxon>
        <taxon>Fungi</taxon>
        <taxon>Dikarya</taxon>
        <taxon>Ascomycota</taxon>
        <taxon>Pezizomycotina</taxon>
        <taxon>Sordariomycetes</taxon>
        <taxon>Sordariomycetidae</taxon>
        <taxon>Sordariales</taxon>
        <taxon>Schizotheciaceae</taxon>
        <taxon>Echria</taxon>
    </lineage>
</organism>
<dbReference type="InterPro" id="IPR001597">
    <property type="entry name" value="ArAA_b-elim_lyase/Thr_aldolase"/>
</dbReference>
<sequence length="471" mass="50456">MRRKEAISVLGGLFPGARPRSGSCRRAAPAVDSTSTPPQRYLCSKSTPISLVSSRENGSRPSAQAFRISRSKTRLFASSSTTMDSSAAQNGKPGGAWIGSAGAGGIDLRSDTMTTPTASMLAAIQSCSLLDDVFQEDPTTLDLEAHCAALAGKEAGLFVLSGTMGNQLALRSLLTQPPHGVVCDYRSHIVKYEAGGVSSLTGASVKAVVPSNGIYLTLEDIKANVYLDDDVHTCPTRVISLENTLNGMIMPLYEVRRISKFARENGLKLHCDGARLWEAVASGAGSLTDFAACFDTVSLCFSKGLGAPIGSVLVGDKIVIKHARWVRKSIGGGLRQSGVVTAAARVAVDETFGKGPNGEGGLLHKTHSLAKQIAQMWTDLGGKLAHPVHTNMVWLDLDDAKCSPDRIHELGTEEGLKLYYNRLVIHYQIYQNREAVVPKLERIFRAIMDEKSKNSAGFEGTNGERSMYQSQ</sequence>
<dbReference type="InterPro" id="IPR015421">
    <property type="entry name" value="PyrdxlP-dep_Trfase_major"/>
</dbReference>
<protein>
    <submittedName>
        <fullName evidence="7">Pyridoxal phosphate-dependent transferase</fullName>
    </submittedName>
</protein>
<reference evidence="7" key="1">
    <citation type="submission" date="2023-06" db="EMBL/GenBank/DDBJ databases">
        <title>Genome-scale phylogeny and comparative genomics of the fungal order Sordariales.</title>
        <authorList>
            <consortium name="Lawrence Berkeley National Laboratory"/>
            <person name="Hensen N."/>
            <person name="Bonometti L."/>
            <person name="Westerberg I."/>
            <person name="Brannstrom I.O."/>
            <person name="Guillou S."/>
            <person name="Cros-Aarteil S."/>
            <person name="Calhoun S."/>
            <person name="Haridas S."/>
            <person name="Kuo A."/>
            <person name="Mondo S."/>
            <person name="Pangilinan J."/>
            <person name="Riley R."/>
            <person name="Labutti K."/>
            <person name="Andreopoulos B."/>
            <person name="Lipzen A."/>
            <person name="Chen C."/>
            <person name="Yanf M."/>
            <person name="Daum C."/>
            <person name="Ng V."/>
            <person name="Clum A."/>
            <person name="Steindorff A."/>
            <person name="Ohm R."/>
            <person name="Martin F."/>
            <person name="Silar P."/>
            <person name="Natvig D."/>
            <person name="Lalanne C."/>
            <person name="Gautier V."/>
            <person name="Ament-Velasquez S.L."/>
            <person name="Kruys A."/>
            <person name="Hutchinson M.I."/>
            <person name="Powell A.J."/>
            <person name="Barry K."/>
            <person name="Miller A.N."/>
            <person name="Grigoriev I.V."/>
            <person name="Debuchy R."/>
            <person name="Gladieux P."/>
            <person name="Thoren M.H."/>
            <person name="Johannesson H."/>
        </authorList>
    </citation>
    <scope>NUCLEOTIDE SEQUENCE</scope>
    <source>
        <strain evidence="7">PSN4</strain>
    </source>
</reference>
<dbReference type="GO" id="GO:0006567">
    <property type="term" value="P:L-threonine catabolic process"/>
    <property type="evidence" value="ECO:0007669"/>
    <property type="project" value="TreeGrafter"/>
</dbReference>
<dbReference type="GO" id="GO:0016740">
    <property type="term" value="F:transferase activity"/>
    <property type="evidence" value="ECO:0007669"/>
    <property type="project" value="UniProtKB-KW"/>
</dbReference>
<dbReference type="EMBL" id="MU839839">
    <property type="protein sequence ID" value="KAK1752525.1"/>
    <property type="molecule type" value="Genomic_DNA"/>
</dbReference>
<comment type="similarity">
    <text evidence="2">Belongs to the threonine aldolase family.</text>
</comment>
<evidence type="ECO:0000256" key="5">
    <source>
        <dbReference type="SAM" id="MobiDB-lite"/>
    </source>
</evidence>
<dbReference type="GO" id="GO:0005829">
    <property type="term" value="C:cytosol"/>
    <property type="evidence" value="ECO:0007669"/>
    <property type="project" value="TreeGrafter"/>
</dbReference>
<dbReference type="PANTHER" id="PTHR48097">
    <property type="entry name" value="L-THREONINE ALDOLASE-RELATED"/>
    <property type="match status" value="1"/>
</dbReference>
<feature type="region of interest" description="Disordered" evidence="5">
    <location>
        <begin position="18"/>
        <end position="39"/>
    </location>
</feature>
<evidence type="ECO:0000256" key="1">
    <source>
        <dbReference type="ARBA" id="ARBA00001933"/>
    </source>
</evidence>
<dbReference type="GO" id="GO:0006545">
    <property type="term" value="P:glycine biosynthetic process"/>
    <property type="evidence" value="ECO:0007669"/>
    <property type="project" value="TreeGrafter"/>
</dbReference>
<gene>
    <name evidence="7" type="ORF">QBC47DRAFT_59677</name>
</gene>
<evidence type="ECO:0000256" key="4">
    <source>
        <dbReference type="ARBA" id="ARBA00023239"/>
    </source>
</evidence>
<dbReference type="GO" id="GO:0008732">
    <property type="term" value="F:L-allo-threonine aldolase activity"/>
    <property type="evidence" value="ECO:0007669"/>
    <property type="project" value="TreeGrafter"/>
</dbReference>
<evidence type="ECO:0000313" key="7">
    <source>
        <dbReference type="EMBL" id="KAK1752525.1"/>
    </source>
</evidence>
<dbReference type="AlphaFoldDB" id="A0AAJ0B6D6"/>
<name>A0AAJ0B6D6_9PEZI</name>
<dbReference type="Pfam" id="PF01212">
    <property type="entry name" value="Beta_elim_lyase"/>
    <property type="match status" value="1"/>
</dbReference>